<gene>
    <name evidence="1" type="ORF">ACFQ41_04660</name>
</gene>
<accession>A0ABW4BEE7</accession>
<sequence>MKLDPDCIRDILLTVERHTTFDNDVEPKDFSTDGLVQKYGKQKLLYHIRQAGESGLLSRVKFYMAGFSIQDLTPAGHQFLADIRSDTNWNKTKKVAAKIGSTSLQTLISVASNVISDLIEKTMYPK</sequence>
<keyword evidence="2" id="KW-1185">Reference proteome</keyword>
<protein>
    <submittedName>
        <fullName evidence="1">DUF2513 domain-containing protein</fullName>
    </submittedName>
</protein>
<evidence type="ECO:0000313" key="2">
    <source>
        <dbReference type="Proteomes" id="UP001597199"/>
    </source>
</evidence>
<dbReference type="Proteomes" id="UP001597199">
    <property type="component" value="Unassembled WGS sequence"/>
</dbReference>
<dbReference type="Pfam" id="PF10711">
    <property type="entry name" value="DUF2513"/>
    <property type="match status" value="1"/>
</dbReference>
<evidence type="ECO:0000313" key="1">
    <source>
        <dbReference type="EMBL" id="MFD1398591.1"/>
    </source>
</evidence>
<dbReference type="EMBL" id="JBHTOA010000020">
    <property type="protein sequence ID" value="MFD1398591.1"/>
    <property type="molecule type" value="Genomic_DNA"/>
</dbReference>
<reference evidence="2" key="1">
    <citation type="journal article" date="2019" name="Int. J. Syst. Evol. Microbiol.">
        <title>The Global Catalogue of Microorganisms (GCM) 10K type strain sequencing project: providing services to taxonomists for standard genome sequencing and annotation.</title>
        <authorList>
            <consortium name="The Broad Institute Genomics Platform"/>
            <consortium name="The Broad Institute Genome Sequencing Center for Infectious Disease"/>
            <person name="Wu L."/>
            <person name="Ma J."/>
        </authorList>
    </citation>
    <scope>NUCLEOTIDE SEQUENCE [LARGE SCALE GENOMIC DNA]</scope>
    <source>
        <strain evidence="2">CCM 9110</strain>
    </source>
</reference>
<comment type="caution">
    <text evidence="1">The sequence shown here is derived from an EMBL/GenBank/DDBJ whole genome shotgun (WGS) entry which is preliminary data.</text>
</comment>
<proteinExistence type="predicted"/>
<dbReference type="RefSeq" id="WP_204119436.1">
    <property type="nucleotide sequence ID" value="NZ_BOLV01000015.1"/>
</dbReference>
<organism evidence="1 2">
    <name type="scientific">Lacticaseibacillus suilingensis</name>
    <dbReference type="NCBI Taxonomy" id="2799577"/>
    <lineage>
        <taxon>Bacteria</taxon>
        <taxon>Bacillati</taxon>
        <taxon>Bacillota</taxon>
        <taxon>Bacilli</taxon>
        <taxon>Lactobacillales</taxon>
        <taxon>Lactobacillaceae</taxon>
        <taxon>Lacticaseibacillus</taxon>
    </lineage>
</organism>
<name>A0ABW4BEE7_9LACO</name>
<dbReference type="InterPro" id="IPR019650">
    <property type="entry name" value="DUF2513"/>
</dbReference>